<keyword evidence="6" id="KW-1133">Transmembrane helix</keyword>
<dbReference type="EC" id="3.5.1.1" evidence="8"/>
<feature type="region of interest" description="Disordered" evidence="5">
    <location>
        <begin position="62"/>
        <end position="81"/>
    </location>
</feature>
<organism evidence="8 9">
    <name type="scientific">Ligilactobacillus salivarius</name>
    <dbReference type="NCBI Taxonomy" id="1624"/>
    <lineage>
        <taxon>Bacteria</taxon>
        <taxon>Bacillati</taxon>
        <taxon>Bacillota</taxon>
        <taxon>Bacilli</taxon>
        <taxon>Lactobacillales</taxon>
        <taxon>Lactobacillaceae</taxon>
        <taxon>Ligilactobacillus</taxon>
    </lineage>
</organism>
<keyword evidence="1" id="KW-0134">Cell wall</keyword>
<proteinExistence type="predicted"/>
<dbReference type="NCBIfam" id="TIGR01167">
    <property type="entry name" value="LPXTG_anchor"/>
    <property type="match status" value="1"/>
</dbReference>
<gene>
    <name evidence="8" type="ORF">LSJ_1309c</name>
</gene>
<dbReference type="Pfam" id="PF00746">
    <property type="entry name" value="Gram_pos_anchor"/>
    <property type="match status" value="1"/>
</dbReference>
<feature type="transmembrane region" description="Helical" evidence="6">
    <location>
        <begin position="86"/>
        <end position="102"/>
    </location>
</feature>
<reference evidence="8 9" key="1">
    <citation type="journal article" date="2014" name="BMC Genomics">
        <title>Unusual genome complexity in Lactobacillus salivarius JCM1046.</title>
        <authorList>
            <person name="Raftis E.J."/>
            <person name="Forde B.M."/>
            <person name="Claesson M.J."/>
            <person name="O'Toole P.W."/>
        </authorList>
    </citation>
    <scope>NUCLEOTIDE SEQUENCE [LARGE SCALE GENOMIC DNA]</scope>
    <source>
        <strain evidence="8 9">JCM1046</strain>
    </source>
</reference>
<protein>
    <submittedName>
        <fullName evidence="8">LPXTG-motif cell wall anchor domain protein</fullName>
        <ecNumber evidence="8">3.5.1.1</ecNumber>
    </submittedName>
</protein>
<evidence type="ECO:0000256" key="1">
    <source>
        <dbReference type="ARBA" id="ARBA00022512"/>
    </source>
</evidence>
<dbReference type="PROSITE" id="PS50847">
    <property type="entry name" value="GRAM_POS_ANCHORING"/>
    <property type="match status" value="1"/>
</dbReference>
<dbReference type="EMBL" id="CP007646">
    <property type="protein sequence ID" value="AIR10971.1"/>
    <property type="molecule type" value="Genomic_DNA"/>
</dbReference>
<dbReference type="Pfam" id="PF18938">
    <property type="entry name" value="aRib"/>
    <property type="match status" value="1"/>
</dbReference>
<evidence type="ECO:0000256" key="6">
    <source>
        <dbReference type="SAM" id="Phobius"/>
    </source>
</evidence>
<name>A0A089QJ41_9LACO</name>
<dbReference type="Gene3D" id="3.10.20.890">
    <property type="match status" value="1"/>
</dbReference>
<feature type="domain" description="Gram-positive cocci surface proteins LPxTG" evidence="7">
    <location>
        <begin position="74"/>
        <end position="109"/>
    </location>
</feature>
<feature type="compositionally biased region" description="Polar residues" evidence="5">
    <location>
        <begin position="68"/>
        <end position="81"/>
    </location>
</feature>
<evidence type="ECO:0000256" key="2">
    <source>
        <dbReference type="ARBA" id="ARBA00022525"/>
    </source>
</evidence>
<keyword evidence="2" id="KW-0964">Secreted</keyword>
<dbReference type="Proteomes" id="UP000029488">
    <property type="component" value="Chromosome"/>
</dbReference>
<evidence type="ECO:0000256" key="4">
    <source>
        <dbReference type="ARBA" id="ARBA00023088"/>
    </source>
</evidence>
<keyword evidence="3" id="KW-0732">Signal</keyword>
<keyword evidence="8" id="KW-0378">Hydrolase</keyword>
<dbReference type="KEGG" id="lsj:LSJ_1309c"/>
<keyword evidence="6" id="KW-0812">Transmembrane</keyword>
<evidence type="ECO:0000313" key="9">
    <source>
        <dbReference type="Proteomes" id="UP000029488"/>
    </source>
</evidence>
<evidence type="ECO:0000259" key="7">
    <source>
        <dbReference type="PROSITE" id="PS50847"/>
    </source>
</evidence>
<accession>A0A089QJ41</accession>
<evidence type="ECO:0000256" key="5">
    <source>
        <dbReference type="SAM" id="MobiDB-lite"/>
    </source>
</evidence>
<sequence length="109" mass="11625">MEKLNPGTVVTIADDGTATLTYPDGSTNIIAGSQLVVSKDNVTSVVTVPTSANKIDKNNYSLGKKEINNSTNKLPQTGENNNSQKLSIIGMMLMGILGLFGLDRKKKKN</sequence>
<evidence type="ECO:0000256" key="3">
    <source>
        <dbReference type="ARBA" id="ARBA00022729"/>
    </source>
</evidence>
<dbReference type="InterPro" id="IPR019931">
    <property type="entry name" value="LPXTG_anchor"/>
</dbReference>
<evidence type="ECO:0000313" key="8">
    <source>
        <dbReference type="EMBL" id="AIR10971.1"/>
    </source>
</evidence>
<dbReference type="InterPro" id="IPR044024">
    <property type="entry name" value="aRib"/>
</dbReference>
<keyword evidence="4" id="KW-0572">Peptidoglycan-anchor</keyword>
<dbReference type="AlphaFoldDB" id="A0A089QJ41"/>
<dbReference type="GO" id="GO:0004067">
    <property type="term" value="F:asparaginase activity"/>
    <property type="evidence" value="ECO:0007669"/>
    <property type="project" value="UniProtKB-EC"/>
</dbReference>
<keyword evidence="6" id="KW-0472">Membrane</keyword>